<sequence length="522" mass="58033">MECNKEEALKAREIALKKMENRDFAGAKRIALKAQRIFPEVENISLVIIVCEVHCAAGAINGMLDFYGILQVEGSADEATIRKHYRKLVRSLHPDRNSYPGAESAFKLVGEAYSTLSDVARRYAYDVKWRVSAKVPPKEAAQPPQAAQPNNATWDTPKQAAKPKQDAQPKQANEMKQDIQPTRAAEPQQTTEPYQTNQSKEATEPKKTTDPIKKNDANQGGTDPSPTDLCAFWTICIHCKTKYMFFNNILNKSIRCQTCRKFFFTYKINMQDVTSVLSSIASNGDGQQGAVRTQYGCSKVFSSSEQNKQARSGMHGTQHDKTSAKPDSEWMINHTEKSRNEGVEFFTRNPSKDSAPTAKDKADERVASETAKLDIGHQQHFGPGVDTSAEPGATRISSSHRSSRRKERVDANNIQKSRTKRSRPLKDWFSNAAPSSSKIFGDKGARADGPGSQMENQRNGGKQKNASELGYSSQQLYPSPSIHTYPSTVFYNFEEEQDSQLNGFFELDPASIPDPSLSRGAN</sequence>
<evidence type="ECO:0000259" key="2">
    <source>
        <dbReference type="PROSITE" id="PS50076"/>
    </source>
</evidence>
<feature type="compositionally biased region" description="Polar residues" evidence="1">
    <location>
        <begin position="453"/>
        <end position="479"/>
    </location>
</feature>
<comment type="caution">
    <text evidence="3">The sequence shown here is derived from an EMBL/GenBank/DDBJ whole genome shotgun (WGS) entry which is preliminary data.</text>
</comment>
<gene>
    <name evidence="3" type="primary">gb23854</name>
    <name evidence="3" type="ORF">PR202_gb23854</name>
</gene>
<dbReference type="SMART" id="SM00271">
    <property type="entry name" value="DnaJ"/>
    <property type="match status" value="1"/>
</dbReference>
<name>A0AAV5FL37_ELECO</name>
<reference evidence="3" key="1">
    <citation type="journal article" date="2018" name="DNA Res.">
        <title>Multiple hybrid de novo genome assembly of finger millet, an orphan allotetraploid crop.</title>
        <authorList>
            <person name="Hatakeyama M."/>
            <person name="Aluri S."/>
            <person name="Balachadran M.T."/>
            <person name="Sivarajan S.R."/>
            <person name="Patrignani A."/>
            <person name="Gruter S."/>
            <person name="Poveda L."/>
            <person name="Shimizu-Inatsugi R."/>
            <person name="Baeten J."/>
            <person name="Francoijs K.J."/>
            <person name="Nataraja K.N."/>
            <person name="Reddy Y.A.N."/>
            <person name="Phadnis S."/>
            <person name="Ravikumar R.L."/>
            <person name="Schlapbach R."/>
            <person name="Sreeman S.M."/>
            <person name="Shimizu K.K."/>
        </authorList>
    </citation>
    <scope>NUCLEOTIDE SEQUENCE</scope>
</reference>
<feature type="compositionally biased region" description="Basic and acidic residues" evidence="1">
    <location>
        <begin position="358"/>
        <end position="377"/>
    </location>
</feature>
<evidence type="ECO:0000256" key="1">
    <source>
        <dbReference type="SAM" id="MobiDB-lite"/>
    </source>
</evidence>
<dbReference type="Pfam" id="PF00226">
    <property type="entry name" value="DnaJ"/>
    <property type="match status" value="1"/>
</dbReference>
<dbReference type="PRINTS" id="PR00625">
    <property type="entry name" value="JDOMAIN"/>
</dbReference>
<reference evidence="3" key="2">
    <citation type="submission" date="2021-12" db="EMBL/GenBank/DDBJ databases">
        <title>Resequencing data analysis of finger millet.</title>
        <authorList>
            <person name="Hatakeyama M."/>
            <person name="Aluri S."/>
            <person name="Balachadran M.T."/>
            <person name="Sivarajan S.R."/>
            <person name="Poveda L."/>
            <person name="Shimizu-Inatsugi R."/>
            <person name="Schlapbach R."/>
            <person name="Sreeman S.M."/>
            <person name="Shimizu K.K."/>
        </authorList>
    </citation>
    <scope>NUCLEOTIDE SEQUENCE</scope>
</reference>
<dbReference type="PANTHER" id="PTHR47374">
    <property type="entry name" value="ENDOSOME ANTIGEN-LIKE PROTEIN, PUTATIVE (DUF3444)-RELATED"/>
    <property type="match status" value="1"/>
</dbReference>
<dbReference type="InterPro" id="IPR018253">
    <property type="entry name" value="DnaJ_domain_CS"/>
</dbReference>
<keyword evidence="4" id="KW-1185">Reference proteome</keyword>
<feature type="compositionally biased region" description="Basic and acidic residues" evidence="1">
    <location>
        <begin position="201"/>
        <end position="216"/>
    </location>
</feature>
<dbReference type="Proteomes" id="UP001054889">
    <property type="component" value="Unassembled WGS sequence"/>
</dbReference>
<feature type="region of interest" description="Disordered" evidence="1">
    <location>
        <begin position="135"/>
        <end position="224"/>
    </location>
</feature>
<feature type="domain" description="J" evidence="2">
    <location>
        <begin position="65"/>
        <end position="129"/>
    </location>
</feature>
<dbReference type="AlphaFoldDB" id="A0AAV5FL37"/>
<dbReference type="SUPFAM" id="SSF46565">
    <property type="entry name" value="Chaperone J-domain"/>
    <property type="match status" value="1"/>
</dbReference>
<evidence type="ECO:0000313" key="4">
    <source>
        <dbReference type="Proteomes" id="UP001054889"/>
    </source>
</evidence>
<dbReference type="PROSITE" id="PS50076">
    <property type="entry name" value="DNAJ_2"/>
    <property type="match status" value="1"/>
</dbReference>
<dbReference type="Gene3D" id="1.10.287.110">
    <property type="entry name" value="DnaJ domain"/>
    <property type="match status" value="1"/>
</dbReference>
<protein>
    <recommendedName>
        <fullName evidence="2">J domain-containing protein</fullName>
    </recommendedName>
</protein>
<proteinExistence type="predicted"/>
<evidence type="ECO:0000313" key="3">
    <source>
        <dbReference type="EMBL" id="GJN35115.1"/>
    </source>
</evidence>
<accession>A0AAV5FL37</accession>
<dbReference type="InterPro" id="IPR036869">
    <property type="entry name" value="J_dom_sf"/>
</dbReference>
<feature type="compositionally biased region" description="Polar residues" evidence="1">
    <location>
        <begin position="187"/>
        <end position="200"/>
    </location>
</feature>
<dbReference type="EMBL" id="BQKI01000087">
    <property type="protein sequence ID" value="GJN35115.1"/>
    <property type="molecule type" value="Genomic_DNA"/>
</dbReference>
<feature type="compositionally biased region" description="Basic and acidic residues" evidence="1">
    <location>
        <begin position="163"/>
        <end position="177"/>
    </location>
</feature>
<dbReference type="PANTHER" id="PTHR47374:SF6">
    <property type="entry name" value="ENDOSOME ANTIGEN-LIKE PROTEIN, PUTATIVE (DUF3444)-RELATED"/>
    <property type="match status" value="1"/>
</dbReference>
<feature type="region of interest" description="Disordered" evidence="1">
    <location>
        <begin position="304"/>
        <end position="325"/>
    </location>
</feature>
<organism evidence="3 4">
    <name type="scientific">Eleusine coracana subsp. coracana</name>
    <dbReference type="NCBI Taxonomy" id="191504"/>
    <lineage>
        <taxon>Eukaryota</taxon>
        <taxon>Viridiplantae</taxon>
        <taxon>Streptophyta</taxon>
        <taxon>Embryophyta</taxon>
        <taxon>Tracheophyta</taxon>
        <taxon>Spermatophyta</taxon>
        <taxon>Magnoliopsida</taxon>
        <taxon>Liliopsida</taxon>
        <taxon>Poales</taxon>
        <taxon>Poaceae</taxon>
        <taxon>PACMAD clade</taxon>
        <taxon>Chloridoideae</taxon>
        <taxon>Cynodonteae</taxon>
        <taxon>Eleusininae</taxon>
        <taxon>Eleusine</taxon>
    </lineage>
</organism>
<dbReference type="PROSITE" id="PS00636">
    <property type="entry name" value="DNAJ_1"/>
    <property type="match status" value="1"/>
</dbReference>
<dbReference type="CDD" id="cd06257">
    <property type="entry name" value="DnaJ"/>
    <property type="match status" value="1"/>
</dbReference>
<dbReference type="InterPro" id="IPR001623">
    <property type="entry name" value="DnaJ_domain"/>
</dbReference>
<feature type="compositionally biased region" description="Low complexity" evidence="1">
    <location>
        <begin position="140"/>
        <end position="152"/>
    </location>
</feature>
<dbReference type="GO" id="GO:0005783">
    <property type="term" value="C:endoplasmic reticulum"/>
    <property type="evidence" value="ECO:0007669"/>
    <property type="project" value="UniProtKB-ARBA"/>
</dbReference>
<feature type="region of interest" description="Disordered" evidence="1">
    <location>
        <begin position="338"/>
        <end position="479"/>
    </location>
</feature>